<reference evidence="5 6" key="1">
    <citation type="submission" date="2021-02" db="EMBL/GenBank/DDBJ databases">
        <title>FDA dAtabase for Regulatory Grade micrObial Sequences (FDA-ARGOS): Supporting development and validation of Infectious Disease Dx tests.</title>
        <authorList>
            <person name="Minogue T."/>
            <person name="Wolcott M."/>
            <person name="Wasieloski L."/>
            <person name="Aguilar W."/>
            <person name="Moore D."/>
            <person name="Jaissle J."/>
            <person name="Tallon L."/>
            <person name="Sadzewicz L."/>
            <person name="Zhao X."/>
            <person name="Boylan J."/>
            <person name="Ott S."/>
            <person name="Bowen H."/>
            <person name="Vavikolanu K."/>
            <person name="Mehta A."/>
            <person name="Aluvathingal J."/>
            <person name="Nadendla S."/>
            <person name="Yan Y."/>
            <person name="Sichtig H."/>
        </authorList>
    </citation>
    <scope>NUCLEOTIDE SEQUENCE [LARGE SCALE GENOMIC DNA]</scope>
    <source>
        <strain evidence="5 6">FDAARGOS_1272</strain>
    </source>
</reference>
<keyword evidence="2" id="KW-0238">DNA-binding</keyword>
<dbReference type="Gene3D" id="1.10.10.60">
    <property type="entry name" value="Homeodomain-like"/>
    <property type="match status" value="1"/>
</dbReference>
<dbReference type="PROSITE" id="PS01124">
    <property type="entry name" value="HTH_ARAC_FAMILY_2"/>
    <property type="match status" value="1"/>
</dbReference>
<organism evidence="5 6">
    <name type="scientific">Burkholderia dolosa</name>
    <dbReference type="NCBI Taxonomy" id="152500"/>
    <lineage>
        <taxon>Bacteria</taxon>
        <taxon>Pseudomonadati</taxon>
        <taxon>Pseudomonadota</taxon>
        <taxon>Betaproteobacteria</taxon>
        <taxon>Burkholderiales</taxon>
        <taxon>Burkholderiaceae</taxon>
        <taxon>Burkholderia</taxon>
        <taxon>Burkholderia cepacia complex</taxon>
    </lineage>
</organism>
<evidence type="ECO:0000313" key="5">
    <source>
        <dbReference type="EMBL" id="QRO80374.1"/>
    </source>
</evidence>
<dbReference type="Proteomes" id="UP000625568">
    <property type="component" value="Chromosome 2"/>
</dbReference>
<evidence type="ECO:0000256" key="2">
    <source>
        <dbReference type="ARBA" id="ARBA00023125"/>
    </source>
</evidence>
<dbReference type="GeneID" id="93130327"/>
<dbReference type="AlphaFoldDB" id="A0A892IER1"/>
<dbReference type="InterPro" id="IPR009057">
    <property type="entry name" value="Homeodomain-like_sf"/>
</dbReference>
<dbReference type="RefSeq" id="WP_006765632.1">
    <property type="nucleotide sequence ID" value="NZ_CABVPR010000025.1"/>
</dbReference>
<keyword evidence="3" id="KW-0804">Transcription</keyword>
<accession>A0A892IER1</accession>
<keyword evidence="1" id="KW-0805">Transcription regulation</keyword>
<dbReference type="InterPro" id="IPR032783">
    <property type="entry name" value="AraC_lig"/>
</dbReference>
<dbReference type="InterPro" id="IPR018060">
    <property type="entry name" value="HTH_AraC"/>
</dbReference>
<dbReference type="Pfam" id="PF12852">
    <property type="entry name" value="Cupin_6"/>
    <property type="match status" value="1"/>
</dbReference>
<dbReference type="GO" id="GO:0003700">
    <property type="term" value="F:DNA-binding transcription factor activity"/>
    <property type="evidence" value="ECO:0007669"/>
    <property type="project" value="InterPro"/>
</dbReference>
<keyword evidence="6" id="KW-1185">Reference proteome</keyword>
<dbReference type="GO" id="GO:0043565">
    <property type="term" value="F:sequence-specific DNA binding"/>
    <property type="evidence" value="ECO:0007669"/>
    <property type="project" value="InterPro"/>
</dbReference>
<dbReference type="PANTHER" id="PTHR46796:SF7">
    <property type="entry name" value="ARAC FAMILY TRANSCRIPTIONAL REGULATOR"/>
    <property type="match status" value="1"/>
</dbReference>
<name>A0A892IER1_9BURK</name>
<gene>
    <name evidence="5" type="ORF">I6K02_18775</name>
</gene>
<dbReference type="PANTHER" id="PTHR46796">
    <property type="entry name" value="HTH-TYPE TRANSCRIPTIONAL ACTIVATOR RHAS-RELATED"/>
    <property type="match status" value="1"/>
</dbReference>
<dbReference type="InterPro" id="IPR050204">
    <property type="entry name" value="AraC_XylS_family_regulators"/>
</dbReference>
<dbReference type="EMBL" id="CP069483">
    <property type="protein sequence ID" value="QRO80374.1"/>
    <property type="molecule type" value="Genomic_DNA"/>
</dbReference>
<dbReference type="SMART" id="SM00342">
    <property type="entry name" value="HTH_ARAC"/>
    <property type="match status" value="1"/>
</dbReference>
<dbReference type="SUPFAM" id="SSF46689">
    <property type="entry name" value="Homeodomain-like"/>
    <property type="match status" value="1"/>
</dbReference>
<dbReference type="Pfam" id="PF12833">
    <property type="entry name" value="HTH_18"/>
    <property type="match status" value="1"/>
</dbReference>
<sequence>MSSTVEKAADWLLSGLALKSTLFHVGQYCGAFRASTAGYRRASFHLVLHGECWLHLQERDGRPATSTRLAAGDAVFLLHDIGHCLSPHDAAPTAHDFRTRAGTMTPLDEVADAAPGSVGLACGFFEFGSDLGDAIAGLLPDHVVARHDDPQLAGARVVFDLIRAEALRTHELPSPLLERLTDVLFFYALRAAACADELAPGLWSAMRRPEFAPLVNAIIARPGEEWNTSSMAAFCHMSRARFCKQFADACGQPPAQFVALIRMKAAAALLRSGTSTSRAAEYVGYQSESAFAHAFKRITGMQPGMWRRESAGMAATGRNTSYACAH</sequence>
<feature type="domain" description="HTH araC/xylS-type" evidence="4">
    <location>
        <begin position="212"/>
        <end position="309"/>
    </location>
</feature>
<protein>
    <submittedName>
        <fullName evidence="5">AraC family transcriptional regulator</fullName>
    </submittedName>
</protein>
<evidence type="ECO:0000259" key="4">
    <source>
        <dbReference type="PROSITE" id="PS01124"/>
    </source>
</evidence>
<proteinExistence type="predicted"/>
<evidence type="ECO:0000313" key="6">
    <source>
        <dbReference type="Proteomes" id="UP000625568"/>
    </source>
</evidence>
<evidence type="ECO:0000256" key="1">
    <source>
        <dbReference type="ARBA" id="ARBA00023015"/>
    </source>
</evidence>
<evidence type="ECO:0000256" key="3">
    <source>
        <dbReference type="ARBA" id="ARBA00023163"/>
    </source>
</evidence>